<comment type="caution">
    <text evidence="1">The sequence shown here is derived from an EMBL/GenBank/DDBJ whole genome shotgun (WGS) entry which is preliminary data.</text>
</comment>
<protein>
    <submittedName>
        <fullName evidence="1">Uncharacterized protein</fullName>
    </submittedName>
</protein>
<name>A0AAV7CBQ4_ENGPU</name>
<accession>A0AAV7CBQ4</accession>
<evidence type="ECO:0000313" key="1">
    <source>
        <dbReference type="EMBL" id="KAG8582134.1"/>
    </source>
</evidence>
<gene>
    <name evidence="1" type="ORF">GDO81_007936</name>
</gene>
<reference evidence="1" key="1">
    <citation type="thesis" date="2020" institute="ProQuest LLC" country="789 East Eisenhower Parkway, Ann Arbor, MI, USA">
        <title>Comparative Genomics and Chromosome Evolution.</title>
        <authorList>
            <person name="Mudd A.B."/>
        </authorList>
    </citation>
    <scope>NUCLEOTIDE SEQUENCE</scope>
    <source>
        <strain evidence="1">237g6f4</strain>
        <tissue evidence="1">Blood</tissue>
    </source>
</reference>
<organism evidence="1 2">
    <name type="scientific">Engystomops pustulosus</name>
    <name type="common">Tungara frog</name>
    <name type="synonym">Physalaemus pustulosus</name>
    <dbReference type="NCBI Taxonomy" id="76066"/>
    <lineage>
        <taxon>Eukaryota</taxon>
        <taxon>Metazoa</taxon>
        <taxon>Chordata</taxon>
        <taxon>Craniata</taxon>
        <taxon>Vertebrata</taxon>
        <taxon>Euteleostomi</taxon>
        <taxon>Amphibia</taxon>
        <taxon>Batrachia</taxon>
        <taxon>Anura</taxon>
        <taxon>Neobatrachia</taxon>
        <taxon>Hyloidea</taxon>
        <taxon>Leptodactylidae</taxon>
        <taxon>Leiuperinae</taxon>
        <taxon>Engystomops</taxon>
    </lineage>
</organism>
<dbReference type="Proteomes" id="UP000824782">
    <property type="component" value="Unassembled WGS sequence"/>
</dbReference>
<sequence length="82" mass="9728">MWCTGKQEKYSKCCGIGENTHLRRSLVGLDFTAFHCKFFIFFKMAKKVPFSTLGTIFPYRVKRHEKNVLYFDRLGIYGHRDI</sequence>
<dbReference type="EMBL" id="WNYA01000003">
    <property type="protein sequence ID" value="KAG8582134.1"/>
    <property type="molecule type" value="Genomic_DNA"/>
</dbReference>
<proteinExistence type="predicted"/>
<evidence type="ECO:0000313" key="2">
    <source>
        <dbReference type="Proteomes" id="UP000824782"/>
    </source>
</evidence>
<dbReference type="AlphaFoldDB" id="A0AAV7CBQ4"/>
<keyword evidence="2" id="KW-1185">Reference proteome</keyword>